<evidence type="ECO:0000313" key="2">
    <source>
        <dbReference type="Proteomes" id="UP001281761"/>
    </source>
</evidence>
<comment type="caution">
    <text evidence="1">The sequence shown here is derived from an EMBL/GenBank/DDBJ whole genome shotgun (WGS) entry which is preliminary data.</text>
</comment>
<organism evidence="1 2">
    <name type="scientific">Blattamonas nauphoetae</name>
    <dbReference type="NCBI Taxonomy" id="2049346"/>
    <lineage>
        <taxon>Eukaryota</taxon>
        <taxon>Metamonada</taxon>
        <taxon>Preaxostyla</taxon>
        <taxon>Oxymonadida</taxon>
        <taxon>Blattamonas</taxon>
    </lineage>
</organism>
<dbReference type="EMBL" id="JARBJD010000192">
    <property type="protein sequence ID" value="KAK2947752.1"/>
    <property type="molecule type" value="Genomic_DNA"/>
</dbReference>
<dbReference type="Proteomes" id="UP001281761">
    <property type="component" value="Unassembled WGS sequence"/>
</dbReference>
<sequence length="85" mass="9877">MFVLPRIPFLIEASVQESLIPLLSDFRKCDHQGHAQVEIRRVRRDQNTNSVQEEDLEESDCEEYPVEEAVFNDVDFVGALSYHLL</sequence>
<name>A0ABQ9X7K4_9EUKA</name>
<accession>A0ABQ9X7K4</accession>
<proteinExistence type="predicted"/>
<keyword evidence="2" id="KW-1185">Reference proteome</keyword>
<reference evidence="1 2" key="1">
    <citation type="journal article" date="2022" name="bioRxiv">
        <title>Genomics of Preaxostyla Flagellates Illuminates Evolutionary Transitions and the Path Towards Mitochondrial Loss.</title>
        <authorList>
            <person name="Novak L.V.F."/>
            <person name="Treitli S.C."/>
            <person name="Pyrih J."/>
            <person name="Halakuc P."/>
            <person name="Pipaliya S.V."/>
            <person name="Vacek V."/>
            <person name="Brzon O."/>
            <person name="Soukal P."/>
            <person name="Eme L."/>
            <person name="Dacks J.B."/>
            <person name="Karnkowska A."/>
            <person name="Elias M."/>
            <person name="Hampl V."/>
        </authorList>
    </citation>
    <scope>NUCLEOTIDE SEQUENCE [LARGE SCALE GENOMIC DNA]</scope>
    <source>
        <strain evidence="1">NAU3</strain>
        <tissue evidence="1">Gut</tissue>
    </source>
</reference>
<protein>
    <submittedName>
        <fullName evidence="1">Uncharacterized protein</fullName>
    </submittedName>
</protein>
<gene>
    <name evidence="1" type="ORF">BLNAU_17352</name>
</gene>
<evidence type="ECO:0000313" key="1">
    <source>
        <dbReference type="EMBL" id="KAK2947752.1"/>
    </source>
</evidence>